<reference evidence="2" key="1">
    <citation type="journal article" date="2019" name="Int. J. Syst. Evol. Microbiol.">
        <title>The Global Catalogue of Microorganisms (GCM) 10K type strain sequencing project: providing services to taxonomists for standard genome sequencing and annotation.</title>
        <authorList>
            <consortium name="The Broad Institute Genomics Platform"/>
            <consortium name="The Broad Institute Genome Sequencing Center for Infectious Disease"/>
            <person name="Wu L."/>
            <person name="Ma J."/>
        </authorList>
    </citation>
    <scope>NUCLEOTIDE SEQUENCE [LARGE SCALE GENOMIC DNA]</scope>
    <source>
        <strain evidence="2">CGMCC 1.6774</strain>
    </source>
</reference>
<dbReference type="RefSeq" id="WP_378479481.1">
    <property type="nucleotide sequence ID" value="NZ_JBHUIW010000026.1"/>
</dbReference>
<dbReference type="EMBL" id="JBHUIW010000026">
    <property type="protein sequence ID" value="MFD2184340.1"/>
    <property type="molecule type" value="Genomic_DNA"/>
</dbReference>
<comment type="caution">
    <text evidence="1">The sequence shown here is derived from an EMBL/GenBank/DDBJ whole genome shotgun (WGS) entry which is preliminary data.</text>
</comment>
<evidence type="ECO:0000313" key="2">
    <source>
        <dbReference type="Proteomes" id="UP001597314"/>
    </source>
</evidence>
<name>A0ABW5AQ40_9BRAD</name>
<proteinExistence type="predicted"/>
<dbReference type="InterPro" id="IPR046150">
    <property type="entry name" value="DUF6152"/>
</dbReference>
<dbReference type="Pfam" id="PF19649">
    <property type="entry name" value="DUF6152"/>
    <property type="match status" value="1"/>
</dbReference>
<sequence length="148" mass="16358">MPPIARLRARASSTRPWSARPWSARFWSTRSWSTIAAGALLAGLVLMAPPALAHHGWGSYDADKPMTVEATIDEVTIGNPHGSLFLVHDGKRWEIVLAPPSRMNARGATAQVVAKGRPVKVHGYPRRDGTAEIRAEWIEIDGKRYELR</sequence>
<dbReference type="Proteomes" id="UP001597314">
    <property type="component" value="Unassembled WGS sequence"/>
</dbReference>
<accession>A0ABW5AQ40</accession>
<organism evidence="1 2">
    <name type="scientific">Rhodoplanes azumiensis</name>
    <dbReference type="NCBI Taxonomy" id="1897628"/>
    <lineage>
        <taxon>Bacteria</taxon>
        <taxon>Pseudomonadati</taxon>
        <taxon>Pseudomonadota</taxon>
        <taxon>Alphaproteobacteria</taxon>
        <taxon>Hyphomicrobiales</taxon>
        <taxon>Nitrobacteraceae</taxon>
        <taxon>Rhodoplanes</taxon>
    </lineage>
</organism>
<keyword evidence="2" id="KW-1185">Reference proteome</keyword>
<gene>
    <name evidence="1" type="ORF">ACFSOX_19475</name>
</gene>
<protein>
    <submittedName>
        <fullName evidence="1">DUF6152 family protein</fullName>
    </submittedName>
</protein>
<evidence type="ECO:0000313" key="1">
    <source>
        <dbReference type="EMBL" id="MFD2184340.1"/>
    </source>
</evidence>